<dbReference type="RefSeq" id="WP_353543623.1">
    <property type="nucleotide sequence ID" value="NZ_BAABRN010000059.1"/>
</dbReference>
<dbReference type="CDD" id="cd07067">
    <property type="entry name" value="HP_PGM_like"/>
    <property type="match status" value="1"/>
</dbReference>
<comment type="caution">
    <text evidence="1">The sequence shown here is derived from an EMBL/GenBank/DDBJ whole genome shotgun (WGS) entry which is preliminary data.</text>
</comment>
<protein>
    <submittedName>
        <fullName evidence="1">Phosphoserine phosphatase 2</fullName>
    </submittedName>
</protein>
<organism evidence="1 2">
    <name type="scientific">Deinococcus xinjiangensis</name>
    <dbReference type="NCBI Taxonomy" id="457454"/>
    <lineage>
        <taxon>Bacteria</taxon>
        <taxon>Thermotogati</taxon>
        <taxon>Deinococcota</taxon>
        <taxon>Deinococci</taxon>
        <taxon>Deinococcales</taxon>
        <taxon>Deinococcaceae</taxon>
        <taxon>Deinococcus</taxon>
    </lineage>
</organism>
<proteinExistence type="predicted"/>
<dbReference type="InterPro" id="IPR050275">
    <property type="entry name" value="PGM_Phosphatase"/>
</dbReference>
<dbReference type="PIRSF" id="PIRSF000709">
    <property type="entry name" value="6PFK_2-Ptase"/>
    <property type="match status" value="1"/>
</dbReference>
<dbReference type="Pfam" id="PF00300">
    <property type="entry name" value="His_Phos_1"/>
    <property type="match status" value="1"/>
</dbReference>
<evidence type="ECO:0000313" key="1">
    <source>
        <dbReference type="EMBL" id="GAA5503653.1"/>
    </source>
</evidence>
<dbReference type="SMART" id="SM00855">
    <property type="entry name" value="PGAM"/>
    <property type="match status" value="1"/>
</dbReference>
<name>A0ABP9VEJ4_9DEIO</name>
<dbReference type="InterPro" id="IPR029033">
    <property type="entry name" value="His_PPase_superfam"/>
</dbReference>
<dbReference type="SUPFAM" id="SSF53254">
    <property type="entry name" value="Phosphoglycerate mutase-like"/>
    <property type="match status" value="1"/>
</dbReference>
<dbReference type="Gene3D" id="3.40.50.1240">
    <property type="entry name" value="Phosphoglycerate mutase-like"/>
    <property type="match status" value="1"/>
</dbReference>
<reference evidence="1 2" key="1">
    <citation type="submission" date="2024-02" db="EMBL/GenBank/DDBJ databases">
        <title>Deinococcus xinjiangensis NBRC 107630.</title>
        <authorList>
            <person name="Ichikawa N."/>
            <person name="Katano-Makiyama Y."/>
            <person name="Hidaka K."/>
        </authorList>
    </citation>
    <scope>NUCLEOTIDE SEQUENCE [LARGE SCALE GENOMIC DNA]</scope>
    <source>
        <strain evidence="1 2">NBRC 107630</strain>
    </source>
</reference>
<dbReference type="InterPro" id="IPR013078">
    <property type="entry name" value="His_Pase_superF_clade-1"/>
</dbReference>
<dbReference type="PANTHER" id="PTHR48100:SF1">
    <property type="entry name" value="HISTIDINE PHOSPHATASE FAMILY PROTEIN-RELATED"/>
    <property type="match status" value="1"/>
</dbReference>
<dbReference type="PANTHER" id="PTHR48100">
    <property type="entry name" value="BROAD-SPECIFICITY PHOSPHATASE YOR283W-RELATED"/>
    <property type="match status" value="1"/>
</dbReference>
<evidence type="ECO:0000313" key="2">
    <source>
        <dbReference type="Proteomes" id="UP001458946"/>
    </source>
</evidence>
<keyword evidence="2" id="KW-1185">Reference proteome</keyword>
<accession>A0ABP9VEJ4</accession>
<dbReference type="EMBL" id="BAABRN010000059">
    <property type="protein sequence ID" value="GAA5503653.1"/>
    <property type="molecule type" value="Genomic_DNA"/>
</dbReference>
<sequence>MSLELTLVRHGATAWNEGGRWQGITDVPLGALGEGQARELGEVLRREIERGQPFDRVYASDLTRAVQTAELALPDAPLYLDVRLREFNFGDYEGLTVPQMQAHPAFADWQADPWHRRIPNGDSLDDVAAHMQDWLSEVSDQFPAGRLIAFSHSVAIRTLLVSLFGTPLEPQPDYPIPYRERIGNAKWVTLRREGGGWVRGG</sequence>
<dbReference type="Proteomes" id="UP001458946">
    <property type="component" value="Unassembled WGS sequence"/>
</dbReference>
<gene>
    <name evidence="1" type="primary">pspB</name>
    <name evidence="1" type="ORF">Dxin01_03412</name>
</gene>